<dbReference type="InterPro" id="IPR001387">
    <property type="entry name" value="Cro/C1-type_HTH"/>
</dbReference>
<dbReference type="EMBL" id="FNRS01000001">
    <property type="protein sequence ID" value="SED18915.1"/>
    <property type="molecule type" value="Genomic_DNA"/>
</dbReference>
<dbReference type="PANTHER" id="PTHR46797:SF1">
    <property type="entry name" value="METHYLPHOSPHONATE SYNTHASE"/>
    <property type="match status" value="1"/>
</dbReference>
<evidence type="ECO:0000313" key="6">
    <source>
        <dbReference type="Proteomes" id="UP000036395"/>
    </source>
</evidence>
<dbReference type="Gene3D" id="2.60.120.10">
    <property type="entry name" value="Jelly Rolls"/>
    <property type="match status" value="1"/>
</dbReference>
<dbReference type="Gene3D" id="1.10.260.40">
    <property type="entry name" value="lambda repressor-like DNA-binding domains"/>
    <property type="match status" value="1"/>
</dbReference>
<reference evidence="4 6" key="1">
    <citation type="submission" date="2015-02" db="EMBL/GenBank/DDBJ databases">
        <title>Pseudomonas helleri sp. nov. and Pseudomonas weihenstephanensis sp. nov., isolated from raw cows milk.</title>
        <authorList>
            <person name="von Neubeck M."/>
            <person name="Huptas C."/>
            <person name="Wenning M."/>
            <person name="Scherer S."/>
        </authorList>
    </citation>
    <scope>NUCLEOTIDE SEQUENCE [LARGE SCALE GENOMIC DNA]</scope>
    <source>
        <strain evidence="4 6">DSM 21104</strain>
    </source>
</reference>
<dbReference type="InterPro" id="IPR010982">
    <property type="entry name" value="Lambda_DNA-bd_dom_sf"/>
</dbReference>
<dbReference type="InterPro" id="IPR011051">
    <property type="entry name" value="RmlC_Cupin_sf"/>
</dbReference>
<sequence>MNIPTGFLDSSGSVPFSLPKREQQNNDPIAERISQNLRRLRDKHQLSVDALAQASGVRRALIAQIESGRSQPSIKVLCKVASVLKVSIAELLVPSDGHGVLLLPAQHSKREINAAGTVVHRALHPEQGEPLVAFFELRLSPHAEAHAPGHDPCVQKHLVVAQGSLELNINEEHFVLQAGDSILFRAEQPHSYRNPLDSEAVAYLVTSPAHERMA</sequence>
<feature type="domain" description="HTH cro/C1-type" evidence="3">
    <location>
        <begin position="37"/>
        <end position="91"/>
    </location>
</feature>
<dbReference type="GO" id="GO:0005829">
    <property type="term" value="C:cytosol"/>
    <property type="evidence" value="ECO:0007669"/>
    <property type="project" value="TreeGrafter"/>
</dbReference>
<dbReference type="PATRIC" id="fig|47884.3.peg.62"/>
<dbReference type="GO" id="GO:0003677">
    <property type="term" value="F:DNA binding"/>
    <property type="evidence" value="ECO:0007669"/>
    <property type="project" value="UniProtKB-KW"/>
</dbReference>
<dbReference type="AlphaFoldDB" id="A0A0J6GDA3"/>
<organism evidence="4 6">
    <name type="scientific">Pseudomonas taetrolens</name>
    <dbReference type="NCBI Taxonomy" id="47884"/>
    <lineage>
        <taxon>Bacteria</taxon>
        <taxon>Pseudomonadati</taxon>
        <taxon>Pseudomonadota</taxon>
        <taxon>Gammaproteobacteria</taxon>
        <taxon>Pseudomonadales</taxon>
        <taxon>Pseudomonadaceae</taxon>
        <taxon>Pseudomonas</taxon>
    </lineage>
</organism>
<dbReference type="STRING" id="47884.SAMN04490203_4025"/>
<dbReference type="InterPro" id="IPR013096">
    <property type="entry name" value="Cupin_2"/>
</dbReference>
<evidence type="ECO:0000313" key="4">
    <source>
        <dbReference type="EMBL" id="KMM82711.1"/>
    </source>
</evidence>
<dbReference type="PANTHER" id="PTHR46797">
    <property type="entry name" value="HTH-TYPE TRANSCRIPTIONAL REGULATOR"/>
    <property type="match status" value="1"/>
</dbReference>
<comment type="caution">
    <text evidence="4">The sequence shown here is derived from an EMBL/GenBank/DDBJ whole genome shotgun (WGS) entry which is preliminary data.</text>
</comment>
<dbReference type="Proteomes" id="UP000183155">
    <property type="component" value="Unassembled WGS sequence"/>
</dbReference>
<protein>
    <submittedName>
        <fullName evidence="5">Transcriptional regulator, contains XRE-family HTH domain</fullName>
    </submittedName>
</protein>
<accession>A0A0J6GDA3</accession>
<dbReference type="PROSITE" id="PS50943">
    <property type="entry name" value="HTH_CROC1"/>
    <property type="match status" value="1"/>
</dbReference>
<keyword evidence="7" id="KW-1185">Reference proteome</keyword>
<proteinExistence type="predicted"/>
<name>A0A0J6GDA3_PSETA</name>
<dbReference type="SUPFAM" id="SSF47413">
    <property type="entry name" value="lambda repressor-like DNA-binding domains"/>
    <property type="match status" value="1"/>
</dbReference>
<keyword evidence="1" id="KW-0238">DNA-binding</keyword>
<dbReference type="InterPro" id="IPR014710">
    <property type="entry name" value="RmlC-like_jellyroll"/>
</dbReference>
<evidence type="ECO:0000259" key="3">
    <source>
        <dbReference type="PROSITE" id="PS50943"/>
    </source>
</evidence>
<dbReference type="CDD" id="cd00093">
    <property type="entry name" value="HTH_XRE"/>
    <property type="match status" value="1"/>
</dbReference>
<dbReference type="InterPro" id="IPR050807">
    <property type="entry name" value="TransReg_Diox_bact_type"/>
</dbReference>
<dbReference type="Pfam" id="PF01381">
    <property type="entry name" value="HTH_3"/>
    <property type="match status" value="1"/>
</dbReference>
<dbReference type="GO" id="GO:0003700">
    <property type="term" value="F:DNA-binding transcription factor activity"/>
    <property type="evidence" value="ECO:0007669"/>
    <property type="project" value="TreeGrafter"/>
</dbReference>
<dbReference type="CDD" id="cd02209">
    <property type="entry name" value="cupin_XRE_C"/>
    <property type="match status" value="1"/>
</dbReference>
<dbReference type="Pfam" id="PF07883">
    <property type="entry name" value="Cupin_2"/>
    <property type="match status" value="1"/>
</dbReference>
<evidence type="ECO:0000256" key="2">
    <source>
        <dbReference type="SAM" id="MobiDB-lite"/>
    </source>
</evidence>
<dbReference type="OrthoDB" id="9792093at2"/>
<dbReference type="SMART" id="SM00530">
    <property type="entry name" value="HTH_XRE"/>
    <property type="match status" value="1"/>
</dbReference>
<reference evidence="5 7" key="2">
    <citation type="submission" date="2016-10" db="EMBL/GenBank/DDBJ databases">
        <authorList>
            <person name="Varghese N."/>
            <person name="Submissions S."/>
        </authorList>
    </citation>
    <scope>NUCLEOTIDE SEQUENCE [LARGE SCALE GENOMIC DNA]</scope>
    <source>
        <strain evidence="5 7">BS3652</strain>
    </source>
</reference>
<evidence type="ECO:0000313" key="7">
    <source>
        <dbReference type="Proteomes" id="UP000183155"/>
    </source>
</evidence>
<feature type="region of interest" description="Disordered" evidence="2">
    <location>
        <begin position="1"/>
        <end position="26"/>
    </location>
</feature>
<dbReference type="Proteomes" id="UP000036395">
    <property type="component" value="Unassembled WGS sequence"/>
</dbReference>
<evidence type="ECO:0000313" key="5">
    <source>
        <dbReference type="EMBL" id="SED18915.1"/>
    </source>
</evidence>
<gene>
    <name evidence="5" type="ORF">SAMN04490203_4025</name>
    <name evidence="4" type="ORF">TU78_20740</name>
</gene>
<dbReference type="RefSeq" id="WP_048383550.1">
    <property type="nucleotide sequence ID" value="NZ_FNRS01000001.1"/>
</dbReference>
<dbReference type="EMBL" id="JYLA01000010">
    <property type="protein sequence ID" value="KMM82711.1"/>
    <property type="molecule type" value="Genomic_DNA"/>
</dbReference>
<evidence type="ECO:0000256" key="1">
    <source>
        <dbReference type="ARBA" id="ARBA00023125"/>
    </source>
</evidence>
<dbReference type="SUPFAM" id="SSF51182">
    <property type="entry name" value="RmlC-like cupins"/>
    <property type="match status" value="1"/>
</dbReference>